<keyword evidence="4 9" id="KW-0479">Metal-binding</keyword>
<feature type="binding site" evidence="9">
    <location>
        <position position="143"/>
    </location>
    <ligand>
        <name>Mg(2+)</name>
        <dbReference type="ChEBI" id="CHEBI:18420"/>
        <label>1</label>
    </ligand>
</feature>
<evidence type="ECO:0000256" key="10">
    <source>
        <dbReference type="PIRSR" id="PIRSR604808-3"/>
    </source>
</evidence>
<evidence type="ECO:0000256" key="6">
    <source>
        <dbReference type="ARBA" id="ARBA00022801"/>
    </source>
</evidence>
<reference evidence="12" key="2">
    <citation type="submission" date="2021-03" db="UniProtKB">
        <authorList>
            <consortium name="Ensembl"/>
        </authorList>
    </citation>
    <scope>IDENTIFICATION</scope>
</reference>
<dbReference type="PANTHER" id="PTHR22748:SF26">
    <property type="entry name" value="ENDONUCLEASE_EXONUCLEASE_PHOSPHATASE DOMAIN-CONTAINING PROTEIN"/>
    <property type="match status" value="1"/>
</dbReference>
<dbReference type="Ensembl" id="ENSXETT00000109014">
    <property type="protein sequence ID" value="ENSXETP00000107272"/>
    <property type="gene ID" value="ENSXETG00000045386"/>
</dbReference>
<dbReference type="Pfam" id="PF03372">
    <property type="entry name" value="Exo_endo_phos"/>
    <property type="match status" value="1"/>
</dbReference>
<sequence length="259" mass="30137">MAMIKLISLNVKGLNTITKRYLTLKELKSLKADIAFIQETHFDANKPYKLSSKYFPISYYSSSTHKKAGVAILIHKDCPLIVNQAFPDPEGHYLLLLASYQGTPISLLNIYSPNKRQSSFLRKTLDKLTPHFHPYLIIGGDFNMTHSQTMDRSHQSLDRSSHTTSTCFRKLMRQNSLYDSWRINHPREKQFTFYSNPHKIHTRIDYFMISYPFLSWRSYKPNSNTTGNPTSSLIWEQKFPQHTINCTTTTSPRYSTKLK</sequence>
<dbReference type="PANTHER" id="PTHR22748">
    <property type="entry name" value="AP ENDONUCLEASE"/>
    <property type="match status" value="1"/>
</dbReference>
<dbReference type="SUPFAM" id="SSF56219">
    <property type="entry name" value="DNase I-like"/>
    <property type="match status" value="1"/>
</dbReference>
<dbReference type="InterPro" id="IPR005135">
    <property type="entry name" value="Endo/exonuclease/phosphatase"/>
</dbReference>
<evidence type="ECO:0000256" key="7">
    <source>
        <dbReference type="ARBA" id="ARBA00022842"/>
    </source>
</evidence>
<evidence type="ECO:0000256" key="9">
    <source>
        <dbReference type="PIRSR" id="PIRSR604808-2"/>
    </source>
</evidence>
<dbReference type="InParanoid" id="A0A803JH93"/>
<dbReference type="GO" id="GO:0046872">
    <property type="term" value="F:metal ion binding"/>
    <property type="evidence" value="ECO:0007669"/>
    <property type="project" value="UniProtKB-KW"/>
</dbReference>
<evidence type="ECO:0000256" key="8">
    <source>
        <dbReference type="ARBA" id="ARBA00023204"/>
    </source>
</evidence>
<evidence type="ECO:0000256" key="3">
    <source>
        <dbReference type="ARBA" id="ARBA00012115"/>
    </source>
</evidence>
<feature type="site" description="Important for catalytic activity" evidence="10">
    <location>
        <position position="205"/>
    </location>
</feature>
<feature type="binding site" evidence="9">
    <location>
        <position position="39"/>
    </location>
    <ligand>
        <name>Mg(2+)</name>
        <dbReference type="ChEBI" id="CHEBI:18420"/>
        <label>1</label>
    </ligand>
</feature>
<evidence type="ECO:0000259" key="11">
    <source>
        <dbReference type="Pfam" id="PF03372"/>
    </source>
</evidence>
<keyword evidence="7 9" id="KW-0460">Magnesium</keyword>
<dbReference type="InterPro" id="IPR036691">
    <property type="entry name" value="Endo/exonu/phosph_ase_sf"/>
</dbReference>
<protein>
    <recommendedName>
        <fullName evidence="3">exodeoxyribonuclease III</fullName>
        <ecNumber evidence="3">3.1.11.2</ecNumber>
    </recommendedName>
</protein>
<evidence type="ECO:0000256" key="2">
    <source>
        <dbReference type="ARBA" id="ARBA00007092"/>
    </source>
</evidence>
<evidence type="ECO:0000256" key="5">
    <source>
        <dbReference type="ARBA" id="ARBA00022763"/>
    </source>
</evidence>
<feature type="site" description="Transition state stabilizer" evidence="10">
    <location>
        <position position="143"/>
    </location>
</feature>
<dbReference type="EC" id="3.1.11.2" evidence="3"/>
<dbReference type="CDD" id="cd09076">
    <property type="entry name" value="L1-EN"/>
    <property type="match status" value="1"/>
</dbReference>
<feature type="binding site" evidence="9">
    <location>
        <position position="141"/>
    </location>
    <ligand>
        <name>Mg(2+)</name>
        <dbReference type="ChEBI" id="CHEBI:18420"/>
        <label>1</label>
    </ligand>
</feature>
<feature type="binding site" evidence="9">
    <location>
        <position position="10"/>
    </location>
    <ligand>
        <name>Mg(2+)</name>
        <dbReference type="ChEBI" id="CHEBI:18420"/>
        <label>1</label>
    </ligand>
</feature>
<comment type="similarity">
    <text evidence="2">Belongs to the DNA repair enzymes AP/ExoA family.</text>
</comment>
<organism evidence="12">
    <name type="scientific">Xenopus tropicalis</name>
    <name type="common">Western clawed frog</name>
    <name type="synonym">Silurana tropicalis</name>
    <dbReference type="NCBI Taxonomy" id="8364"/>
    <lineage>
        <taxon>Eukaryota</taxon>
        <taxon>Metazoa</taxon>
        <taxon>Chordata</taxon>
        <taxon>Craniata</taxon>
        <taxon>Vertebrata</taxon>
        <taxon>Euteleostomi</taxon>
        <taxon>Amphibia</taxon>
        <taxon>Batrachia</taxon>
        <taxon>Anura</taxon>
        <taxon>Pipoidea</taxon>
        <taxon>Pipidae</taxon>
        <taxon>Xenopodinae</taxon>
        <taxon>Xenopus</taxon>
        <taxon>Silurana</taxon>
    </lineage>
</organism>
<reference evidence="12" key="1">
    <citation type="journal article" date="2010" name="Science">
        <title>The genome of the Western clawed frog Xenopus tropicalis.</title>
        <authorList>
            <person name="Hellsten U."/>
            <person name="Harland R.M."/>
            <person name="Gilchrist M.J."/>
            <person name="Hendrix D."/>
            <person name="Jurka J."/>
            <person name="Kapitonov V."/>
            <person name="Ovcharenko I."/>
            <person name="Putnam N.H."/>
            <person name="Shu S."/>
            <person name="Taher L."/>
            <person name="Blitz I.L."/>
            <person name="Blumberg B."/>
            <person name="Dichmann D.S."/>
            <person name="Dubchak I."/>
            <person name="Amaya E."/>
            <person name="Detter J.C."/>
            <person name="Fletcher R."/>
            <person name="Gerhard D.S."/>
            <person name="Goodstein D."/>
            <person name="Graves T."/>
            <person name="Grigoriev I.V."/>
            <person name="Grimwood J."/>
            <person name="Kawashima T."/>
            <person name="Lindquist E."/>
            <person name="Lucas S.M."/>
            <person name="Mead P.E."/>
            <person name="Mitros T."/>
            <person name="Ogino H."/>
            <person name="Ohta Y."/>
            <person name="Poliakov A.V."/>
            <person name="Pollet N."/>
            <person name="Robert J."/>
            <person name="Salamov A."/>
            <person name="Sater A.K."/>
            <person name="Schmutz J."/>
            <person name="Terry A."/>
            <person name="Vize P.D."/>
            <person name="Warren W.C."/>
            <person name="Wells D."/>
            <person name="Wills A."/>
            <person name="Wilson R.K."/>
            <person name="Zimmerman L.B."/>
            <person name="Zorn A.M."/>
            <person name="Grainger R."/>
            <person name="Grammer T."/>
            <person name="Khokha M.K."/>
            <person name="Richardson P.M."/>
            <person name="Rokhsar D.S."/>
        </authorList>
    </citation>
    <scope>NUCLEOTIDE SEQUENCE [LARGE SCALE GENOMIC DNA]</scope>
    <source>
        <strain evidence="12">Nigerian</strain>
    </source>
</reference>
<dbReference type="GO" id="GO:0008311">
    <property type="term" value="F:double-stranded DNA 3'-5' DNA exonuclease activity"/>
    <property type="evidence" value="ECO:0007669"/>
    <property type="project" value="UniProtKB-EC"/>
</dbReference>
<keyword evidence="9" id="KW-0464">Manganese</keyword>
<evidence type="ECO:0000313" key="12">
    <source>
        <dbReference type="Ensembl" id="ENSXETP00000107272"/>
    </source>
</evidence>
<dbReference type="Gene3D" id="3.60.10.10">
    <property type="entry name" value="Endonuclease/exonuclease/phosphatase"/>
    <property type="match status" value="1"/>
</dbReference>
<proteinExistence type="inferred from homology"/>
<dbReference type="InterPro" id="IPR004808">
    <property type="entry name" value="AP_endonuc_1"/>
</dbReference>
<dbReference type="AlphaFoldDB" id="A0A803JH93"/>
<keyword evidence="8" id="KW-0234">DNA repair</keyword>
<comment type="catalytic activity">
    <reaction evidence="1">
        <text>Exonucleolytic cleavage in the 3'- to 5'-direction to yield nucleoside 5'-phosphates.</text>
        <dbReference type="EC" id="3.1.11.2"/>
    </reaction>
</comment>
<keyword evidence="6" id="KW-0378">Hydrolase</keyword>
<dbReference type="GeneTree" id="ENSGT00950000183016"/>
<accession>A0A803JH93</accession>
<comment type="cofactor">
    <cofactor evidence="9">
        <name>Mg(2+)</name>
        <dbReference type="ChEBI" id="CHEBI:18420"/>
    </cofactor>
    <cofactor evidence="9">
        <name>Mn(2+)</name>
        <dbReference type="ChEBI" id="CHEBI:29035"/>
    </cofactor>
    <text evidence="9">Probably binds two magnesium or manganese ions per subunit.</text>
</comment>
<name>A0A803JH93_XENTR</name>
<evidence type="ECO:0000256" key="4">
    <source>
        <dbReference type="ARBA" id="ARBA00022723"/>
    </source>
</evidence>
<dbReference type="GO" id="GO:0006281">
    <property type="term" value="P:DNA repair"/>
    <property type="evidence" value="ECO:0007669"/>
    <property type="project" value="UniProtKB-KW"/>
</dbReference>
<keyword evidence="5" id="KW-0227">DNA damage</keyword>
<feature type="domain" description="Endonuclease/exonuclease/phosphatase" evidence="11">
    <location>
        <begin position="24"/>
        <end position="216"/>
    </location>
</feature>
<evidence type="ECO:0000256" key="1">
    <source>
        <dbReference type="ARBA" id="ARBA00000493"/>
    </source>
</evidence>